<comment type="caution">
    <text evidence="1">The sequence shown here is derived from an EMBL/GenBank/DDBJ whole genome shotgun (WGS) entry which is preliminary data.</text>
</comment>
<proteinExistence type="predicted"/>
<keyword evidence="2" id="KW-1185">Reference proteome</keyword>
<sequence>MRSLLTHNDEYYYTVLARHRGKMSCTLWIIGVLVILFIYSKIRKDPKPILGVYAVPGKWYYVKYALFAILYYFRKYLSKHSAAGPEGRAGQGVKAIADPTLMERAQAFSNHAKAFDAVFFISADRQKDKGVYVIAGCERRPMGMCNGLFYIGLPNKGLLCSKKLPDTVLFGAEIGEFGAEGIKITPVVPMGKWTISYKGQMWYQNDPNKLVEVDFFGEWNATSKYFDYDSDLHPPAIIRSIALEKWSREYFENLKTAHQSHYEQFGSLKCKFKIENESFEYTLPSFRDHSFGQKRDWTLMHRYAFHHIFLEDGTSISVGVVCQPSTASILELGVIAYPSGEVLPIKWVDLKLYQHGENGTAPRDYAFKFQAGDEEYTVQVLVEYESVHYVSSEWDARMVERFCKFVVNNVPGRGVSEFHYRHTDGRPESVTKNDPEWYRKMCHKV</sequence>
<dbReference type="Proteomes" id="UP001231649">
    <property type="component" value="Chromosome 4"/>
</dbReference>
<evidence type="ECO:0000313" key="2">
    <source>
        <dbReference type="Proteomes" id="UP001231649"/>
    </source>
</evidence>
<protein>
    <submittedName>
        <fullName evidence="1">Uncharacterized protein</fullName>
    </submittedName>
</protein>
<reference evidence="1" key="1">
    <citation type="submission" date="2023-03" db="EMBL/GenBank/DDBJ databases">
        <title>Chromosome-level genomes of two armyworms, Mythimna separata and Mythimna loreyi, provide insights into the biosynthesis and reception of sex pheromones.</title>
        <authorList>
            <person name="Zhao H."/>
        </authorList>
    </citation>
    <scope>NUCLEOTIDE SEQUENCE</scope>
    <source>
        <strain evidence="1">BeijingLab</strain>
    </source>
</reference>
<dbReference type="EMBL" id="CM056780">
    <property type="protein sequence ID" value="KAJ8715910.1"/>
    <property type="molecule type" value="Genomic_DNA"/>
</dbReference>
<evidence type="ECO:0000313" key="1">
    <source>
        <dbReference type="EMBL" id="KAJ8715910.1"/>
    </source>
</evidence>
<name>A0ACC2QEY0_9NEOP</name>
<organism evidence="1 2">
    <name type="scientific">Mythimna loreyi</name>
    <dbReference type="NCBI Taxonomy" id="667449"/>
    <lineage>
        <taxon>Eukaryota</taxon>
        <taxon>Metazoa</taxon>
        <taxon>Ecdysozoa</taxon>
        <taxon>Arthropoda</taxon>
        <taxon>Hexapoda</taxon>
        <taxon>Insecta</taxon>
        <taxon>Pterygota</taxon>
        <taxon>Neoptera</taxon>
        <taxon>Endopterygota</taxon>
        <taxon>Lepidoptera</taxon>
        <taxon>Glossata</taxon>
        <taxon>Ditrysia</taxon>
        <taxon>Noctuoidea</taxon>
        <taxon>Noctuidae</taxon>
        <taxon>Noctuinae</taxon>
        <taxon>Hadenini</taxon>
        <taxon>Mythimna</taxon>
    </lineage>
</organism>
<gene>
    <name evidence="1" type="ORF">PYW08_013195</name>
</gene>
<accession>A0ACC2QEY0</accession>